<dbReference type="CDD" id="cd05237">
    <property type="entry name" value="UDP_invert_4-6DH_SDR_e"/>
    <property type="match status" value="1"/>
</dbReference>
<evidence type="ECO:0000313" key="3">
    <source>
        <dbReference type="EMBL" id="PIT98016.1"/>
    </source>
</evidence>
<dbReference type="PANTHER" id="PTHR43318">
    <property type="entry name" value="UDP-N-ACETYLGLUCOSAMINE 4,6-DEHYDRATASE"/>
    <property type="match status" value="1"/>
</dbReference>
<dbReference type="AlphaFoldDB" id="A0A2M6WZ17"/>
<evidence type="ECO:0000313" key="4">
    <source>
        <dbReference type="Proteomes" id="UP000230731"/>
    </source>
</evidence>
<accession>A0A2M6WZ17</accession>
<dbReference type="InterPro" id="IPR003869">
    <property type="entry name" value="Polysac_CapD-like"/>
</dbReference>
<dbReference type="Pfam" id="PF13727">
    <property type="entry name" value="CoA_binding_3"/>
    <property type="match status" value="1"/>
</dbReference>
<dbReference type="Proteomes" id="UP000230731">
    <property type="component" value="Unassembled WGS sequence"/>
</dbReference>
<dbReference type="InterPro" id="IPR051203">
    <property type="entry name" value="Polysaccharide_Synthase-Rel"/>
</dbReference>
<reference evidence="4" key="1">
    <citation type="submission" date="2017-09" db="EMBL/GenBank/DDBJ databases">
        <title>Depth-based differentiation of microbial function through sediment-hosted aquifers and enrichment of novel symbionts in the deep terrestrial subsurface.</title>
        <authorList>
            <person name="Probst A.J."/>
            <person name="Ladd B."/>
            <person name="Jarett J.K."/>
            <person name="Geller-Mcgrath D.E."/>
            <person name="Sieber C.M.K."/>
            <person name="Emerson J.B."/>
            <person name="Anantharaman K."/>
            <person name="Thomas B.C."/>
            <person name="Malmstrom R."/>
            <person name="Stieglmeier M."/>
            <person name="Klingl A."/>
            <person name="Woyke T."/>
            <person name="Ryan C.M."/>
            <person name="Banfield J.F."/>
        </authorList>
    </citation>
    <scope>NUCLEOTIDE SEQUENCE [LARGE SCALE GENOMIC DNA]</scope>
</reference>
<dbReference type="PANTHER" id="PTHR43318:SF1">
    <property type="entry name" value="POLYSACCHARIDE BIOSYNTHESIS PROTEIN EPSC-RELATED"/>
    <property type="match status" value="1"/>
</dbReference>
<evidence type="ECO:0000259" key="2">
    <source>
        <dbReference type="Pfam" id="PF02719"/>
    </source>
</evidence>
<dbReference type="Pfam" id="PF02719">
    <property type="entry name" value="Polysacc_synt_2"/>
    <property type="match status" value="1"/>
</dbReference>
<evidence type="ECO:0000256" key="1">
    <source>
        <dbReference type="ARBA" id="ARBA00007430"/>
    </source>
</evidence>
<protein>
    <recommendedName>
        <fullName evidence="2">Polysaccharide biosynthesis protein CapD-like domain-containing protein</fullName>
    </recommendedName>
</protein>
<proteinExistence type="inferred from homology"/>
<dbReference type="InterPro" id="IPR036291">
    <property type="entry name" value="NAD(P)-bd_dom_sf"/>
</dbReference>
<dbReference type="EMBL" id="PEZP01000037">
    <property type="protein sequence ID" value="PIT98016.1"/>
    <property type="molecule type" value="Genomic_DNA"/>
</dbReference>
<name>A0A2M6WZ17_9BACT</name>
<comment type="caution">
    <text evidence="3">The sequence shown here is derived from an EMBL/GenBank/DDBJ whole genome shotgun (WGS) entry which is preliminary data.</text>
</comment>
<organism evidence="3 4">
    <name type="scientific">Candidatus Andersenbacteria bacterium CG10_big_fil_rev_8_21_14_0_10_54_11</name>
    <dbReference type="NCBI Taxonomy" id="1974485"/>
    <lineage>
        <taxon>Bacteria</taxon>
        <taxon>Candidatus Anderseniibacteriota</taxon>
    </lineage>
</organism>
<comment type="similarity">
    <text evidence="1">Belongs to the polysaccharide synthase family.</text>
</comment>
<dbReference type="Gene3D" id="3.40.50.720">
    <property type="entry name" value="NAD(P)-binding Rossmann-like Domain"/>
    <property type="match status" value="2"/>
</dbReference>
<feature type="domain" description="Polysaccharide biosynthesis protein CapD-like" evidence="2">
    <location>
        <begin position="143"/>
        <end position="416"/>
    </location>
</feature>
<gene>
    <name evidence="3" type="ORF">COT71_03050</name>
</gene>
<sequence length="470" mass="52724">MGSGTQTKVLIIGAGKAGRLLDRDIAARHRNVTVLGFVDDAPDGRADVVGMISDLPMLLQKFQVGELVIALPSADGATIRRILLTVAKSTAEVRMVPREQHVLRHNAVTYAGLREVGPDDFLGRPIVKRNLRTVERFYTDKRVLVTGGAGSIGAEIVQQLLALGVRHVSVYDHSEYACYLLEQFLRERRVGRRRYSIIIGSVTAPAKVAATLRRVRPDIVFHAAAYKHVHLMEDNCDEAVLTNIFGTKTMADAARAEGVRRFVFISTDKVVHPTSVMGASKLLAEHYIQSLPAGRTGFSIVRFGNVINSHGSVLPLFERQIREHRYITLTSMKMRRYFMSIREAAELVILSGTRVTRGDIFVLDMGDLISLKEVATCLIRSKNLRPEIDVRLRVVGRRPGEKMVEELFTERERDRMVRTSLPHVWQLRRSDELPREALQQTLERLQPLAEAGASRRVRAILAESFPSLQR</sequence>
<dbReference type="SUPFAM" id="SSF51735">
    <property type="entry name" value="NAD(P)-binding Rossmann-fold domains"/>
    <property type="match status" value="2"/>
</dbReference>